<protein>
    <recommendedName>
        <fullName evidence="4">DUF2946 domain-containing protein</fullName>
    </recommendedName>
</protein>
<name>A0A0T5VLV6_9SPHI</name>
<accession>A0A0T5VLV6</accession>
<proteinExistence type="predicted"/>
<keyword evidence="1" id="KW-0472">Membrane</keyword>
<dbReference type="RefSeq" id="WP_057933710.1">
    <property type="nucleotide sequence ID" value="NZ_LMZQ01000015.1"/>
</dbReference>
<keyword evidence="1" id="KW-1133">Transmembrane helix</keyword>
<dbReference type="OrthoDB" id="770061at2"/>
<keyword evidence="1" id="KW-0812">Transmembrane</keyword>
<dbReference type="EMBL" id="LMZQ01000015">
    <property type="protein sequence ID" value="KRT14607.1"/>
    <property type="molecule type" value="Genomic_DNA"/>
</dbReference>
<keyword evidence="3" id="KW-1185">Reference proteome</keyword>
<gene>
    <name evidence="2" type="ORF">ASU31_18220</name>
</gene>
<evidence type="ECO:0008006" key="4">
    <source>
        <dbReference type="Google" id="ProtNLM"/>
    </source>
</evidence>
<reference evidence="2 3" key="1">
    <citation type="submission" date="2015-11" db="EMBL/GenBank/DDBJ databases">
        <title>Sequence of Pedobacter ginsenosidimutans.</title>
        <authorList>
            <person name="Carson E."/>
            <person name="Keyser V."/>
            <person name="Newman J."/>
            <person name="Miller J."/>
        </authorList>
    </citation>
    <scope>NUCLEOTIDE SEQUENCE [LARGE SCALE GENOMIC DNA]</scope>
    <source>
        <strain evidence="2 3">KACC 14530</strain>
    </source>
</reference>
<comment type="caution">
    <text evidence="2">The sequence shown here is derived from an EMBL/GenBank/DDBJ whole genome shotgun (WGS) entry which is preliminary data.</text>
</comment>
<evidence type="ECO:0000313" key="3">
    <source>
        <dbReference type="Proteomes" id="UP000051950"/>
    </source>
</evidence>
<dbReference type="Proteomes" id="UP000051950">
    <property type="component" value="Unassembled WGS sequence"/>
</dbReference>
<evidence type="ECO:0000313" key="2">
    <source>
        <dbReference type="EMBL" id="KRT14607.1"/>
    </source>
</evidence>
<sequence>MKYSVYTYRKEIFARIWAVLLLAVFLNATLIESLHHHGAEKTGYSKQSCSEAHPLKQLSSAKLKCKLCEVLKHRSHFFDFPAPIAFALSIVKPTIKPCVYLMRHPVAYILCCANKGPPSLMA</sequence>
<feature type="transmembrane region" description="Helical" evidence="1">
    <location>
        <begin position="12"/>
        <end position="31"/>
    </location>
</feature>
<dbReference type="AlphaFoldDB" id="A0A0T5VLV6"/>
<evidence type="ECO:0000256" key="1">
    <source>
        <dbReference type="SAM" id="Phobius"/>
    </source>
</evidence>
<organism evidence="2 3">
    <name type="scientific">Pedobacter ginsenosidimutans</name>
    <dbReference type="NCBI Taxonomy" id="687842"/>
    <lineage>
        <taxon>Bacteria</taxon>
        <taxon>Pseudomonadati</taxon>
        <taxon>Bacteroidota</taxon>
        <taxon>Sphingobacteriia</taxon>
        <taxon>Sphingobacteriales</taxon>
        <taxon>Sphingobacteriaceae</taxon>
        <taxon>Pedobacter</taxon>
    </lineage>
</organism>